<dbReference type="PANTHER" id="PTHR11575">
    <property type="entry name" value="5'-NUCLEOTIDASE-RELATED"/>
    <property type="match status" value="1"/>
</dbReference>
<dbReference type="Gene3D" id="3.60.21.10">
    <property type="match status" value="1"/>
</dbReference>
<keyword evidence="2" id="KW-0547">Nucleotide-binding</keyword>
<dbReference type="InterPro" id="IPR008334">
    <property type="entry name" value="5'-Nucleotdase_C"/>
</dbReference>
<dbReference type="SUPFAM" id="SSF55816">
    <property type="entry name" value="5'-nucleotidase (syn. UDP-sugar hydrolase), C-terminal domain"/>
    <property type="match status" value="1"/>
</dbReference>
<dbReference type="Proteomes" id="UP000675554">
    <property type="component" value="Unassembled WGS sequence"/>
</dbReference>
<evidence type="ECO:0000259" key="5">
    <source>
        <dbReference type="Pfam" id="PF02872"/>
    </source>
</evidence>
<dbReference type="PROSITE" id="PS51318">
    <property type="entry name" value="TAT"/>
    <property type="match status" value="1"/>
</dbReference>
<dbReference type="GO" id="GO:0000166">
    <property type="term" value="F:nucleotide binding"/>
    <property type="evidence" value="ECO:0007669"/>
    <property type="project" value="UniProtKB-KW"/>
</dbReference>
<dbReference type="GO" id="GO:0009166">
    <property type="term" value="P:nucleotide catabolic process"/>
    <property type="evidence" value="ECO:0007669"/>
    <property type="project" value="InterPro"/>
</dbReference>
<feature type="compositionally biased region" description="Polar residues" evidence="3">
    <location>
        <begin position="103"/>
        <end position="115"/>
    </location>
</feature>
<evidence type="ECO:0000259" key="4">
    <source>
        <dbReference type="Pfam" id="PF00149"/>
    </source>
</evidence>
<evidence type="ECO:0000313" key="6">
    <source>
        <dbReference type="EMBL" id="MBR7675893.1"/>
    </source>
</evidence>
<protein>
    <submittedName>
        <fullName evidence="6">Bifunctional metallophosphatase/5'-nucleotidase</fullName>
    </submittedName>
</protein>
<dbReference type="InterPro" id="IPR006311">
    <property type="entry name" value="TAT_signal"/>
</dbReference>
<feature type="domain" description="Calcineurin-like phosphoesterase" evidence="4">
    <location>
        <begin position="93"/>
        <end position="348"/>
    </location>
</feature>
<dbReference type="GO" id="GO:0030288">
    <property type="term" value="C:outer membrane-bounded periplasmic space"/>
    <property type="evidence" value="ECO:0007669"/>
    <property type="project" value="TreeGrafter"/>
</dbReference>
<dbReference type="FunFam" id="3.60.21.10:FF:000070">
    <property type="entry name" value="5`-nucleotidase family protein"/>
    <property type="match status" value="1"/>
</dbReference>
<dbReference type="PANTHER" id="PTHR11575:SF24">
    <property type="entry name" value="5'-NUCLEOTIDASE"/>
    <property type="match status" value="1"/>
</dbReference>
<accession>A0A8T4IZ01</accession>
<feature type="region of interest" description="Disordered" evidence="3">
    <location>
        <begin position="1"/>
        <end position="22"/>
    </location>
</feature>
<evidence type="ECO:0000313" key="7">
    <source>
        <dbReference type="Proteomes" id="UP000675554"/>
    </source>
</evidence>
<dbReference type="InterPro" id="IPR004843">
    <property type="entry name" value="Calcineurin-like_PHP"/>
</dbReference>
<feature type="signal peptide" evidence="2">
    <location>
        <begin position="1"/>
        <end position="46"/>
    </location>
</feature>
<dbReference type="PRINTS" id="PR01607">
    <property type="entry name" value="APYRASEFAMLY"/>
</dbReference>
<dbReference type="InterPro" id="IPR036907">
    <property type="entry name" value="5'-Nucleotdase_C_sf"/>
</dbReference>
<keyword evidence="2" id="KW-0378">Hydrolase</keyword>
<feature type="region of interest" description="Disordered" evidence="3">
    <location>
        <begin position="94"/>
        <end position="120"/>
    </location>
</feature>
<evidence type="ECO:0000256" key="1">
    <source>
        <dbReference type="ARBA" id="ARBA00022729"/>
    </source>
</evidence>
<dbReference type="GO" id="GO:0008253">
    <property type="term" value="F:5'-nucleotidase activity"/>
    <property type="evidence" value="ECO:0007669"/>
    <property type="project" value="TreeGrafter"/>
</dbReference>
<keyword evidence="1 2" id="KW-0732">Signal</keyword>
<name>A0A8T4IZ01_9ACTN</name>
<dbReference type="Gene3D" id="3.90.780.10">
    <property type="entry name" value="5'-Nucleotidase, C-terminal domain"/>
    <property type="match status" value="1"/>
</dbReference>
<comment type="similarity">
    <text evidence="2">Belongs to the 5'-nucleotidase family.</text>
</comment>
<feature type="region of interest" description="Disordered" evidence="3">
    <location>
        <begin position="617"/>
        <end position="636"/>
    </location>
</feature>
<feature type="chain" id="PRO_5035965743" evidence="2">
    <location>
        <begin position="47"/>
        <end position="636"/>
    </location>
</feature>
<proteinExistence type="inferred from homology"/>
<feature type="domain" description="5'-Nucleotidase C-terminal" evidence="5">
    <location>
        <begin position="435"/>
        <end position="595"/>
    </location>
</feature>
<feature type="region of interest" description="Disordered" evidence="3">
    <location>
        <begin position="49"/>
        <end position="81"/>
    </location>
</feature>
<dbReference type="Pfam" id="PF02872">
    <property type="entry name" value="5_nucleotid_C"/>
    <property type="match status" value="1"/>
</dbReference>
<keyword evidence="7" id="KW-1185">Reference proteome</keyword>
<evidence type="ECO:0000256" key="3">
    <source>
        <dbReference type="SAM" id="MobiDB-lite"/>
    </source>
</evidence>
<dbReference type="SUPFAM" id="SSF56300">
    <property type="entry name" value="Metallo-dependent phosphatases"/>
    <property type="match status" value="1"/>
</dbReference>
<dbReference type="EMBL" id="JAGSMN010000548">
    <property type="protein sequence ID" value="MBR7675893.1"/>
    <property type="molecule type" value="Genomic_DNA"/>
</dbReference>
<dbReference type="Pfam" id="PF00149">
    <property type="entry name" value="Metallophos"/>
    <property type="match status" value="1"/>
</dbReference>
<organism evidence="6 7">
    <name type="scientific">Streptomyces daliensis</name>
    <dbReference type="NCBI Taxonomy" id="299421"/>
    <lineage>
        <taxon>Bacteria</taxon>
        <taxon>Bacillati</taxon>
        <taxon>Actinomycetota</taxon>
        <taxon>Actinomycetes</taxon>
        <taxon>Kitasatosporales</taxon>
        <taxon>Streptomycetaceae</taxon>
        <taxon>Streptomyces</taxon>
    </lineage>
</organism>
<dbReference type="InterPro" id="IPR006179">
    <property type="entry name" value="5_nucleotidase/apyrase"/>
</dbReference>
<comment type="caution">
    <text evidence="6">The sequence shown here is derived from an EMBL/GenBank/DDBJ whole genome shotgun (WGS) entry which is preliminary data.</text>
</comment>
<dbReference type="GO" id="GO:0008768">
    <property type="term" value="F:UDP-sugar diphosphatase activity"/>
    <property type="evidence" value="ECO:0007669"/>
    <property type="project" value="TreeGrafter"/>
</dbReference>
<reference evidence="6" key="1">
    <citation type="submission" date="2021-04" db="EMBL/GenBank/DDBJ databases">
        <title>Sequencing of actinobacteria type strains.</title>
        <authorList>
            <person name="Nguyen G.-S."/>
            <person name="Wentzel A."/>
        </authorList>
    </citation>
    <scope>NUCLEOTIDE SEQUENCE</scope>
    <source>
        <strain evidence="6">DSM 42095</strain>
    </source>
</reference>
<feature type="compositionally biased region" description="Low complexity" evidence="3">
    <location>
        <begin position="49"/>
        <end position="79"/>
    </location>
</feature>
<dbReference type="AlphaFoldDB" id="A0A8T4IZ01"/>
<sequence length="636" mass="65799">MTGTPGVRGIGRERHSGRRGRRRLTVAGAALAAAAGLLGAATTAPATTAPATTAPATTAPATTAPAATAPAGAGSPSAAHGKRTVDVQMLSFNDFHGNLEPPQGSSGQVAETQPDGTVRQIPAGGAEYLASSLRTAREGEGYTVTAAAGDMVGASPLLSGLFHDEPTVEAMNRLGLDVTSVGNHEFDEGKDELKRLQNGGCHPEDGCYEKGRTFAGADYPYLAANVTHEGTRKPVLDPTYVWKHKGVRIGFIGVTLEGTPDIVSADGVKGLDFHDEVETINAYAKKLQAKGVKSIVALVHEGGLPASTSYNYDCDSPGPGDGISGPVADIAKKVTPKVDALVTGHTHQAYACTVPDPSGTPRTVTSAASFGKLYTDTTLTYDRATKDIVRTRVKSANHVVSREQPKAKDMTSLIARWNKLAAPVANRPVGWISEDIPGRGAKTPESPLGDLIADAQLAHGRTHDESTDLALMNPGGIRADLVHAASGGEGDGVVTYGEGFAVQPFSNTVNLTSLTGEQLLQVLREQVSGANAASPKILQMSEGLTYTLDMTASGADRVVADSVRLNGEPLDPDATYRVALNSFLAGGGDGFPTLAKGGDPYVGGDDLEALQTYLSDSSSADAPLHAPAADRITVED</sequence>
<gene>
    <name evidence="6" type="ORF">KDA82_23325</name>
</gene>
<dbReference type="InterPro" id="IPR029052">
    <property type="entry name" value="Metallo-depent_PP-like"/>
</dbReference>
<evidence type="ECO:0000256" key="2">
    <source>
        <dbReference type="RuleBase" id="RU362119"/>
    </source>
</evidence>